<evidence type="ECO:0000313" key="11">
    <source>
        <dbReference type="Proteomes" id="UP000001096"/>
    </source>
</evidence>
<dbReference type="Gene3D" id="4.10.830.30">
    <property type="entry name" value="Ribosomal protein L31"/>
    <property type="match status" value="1"/>
</dbReference>
<gene>
    <name evidence="9" type="primary">rpmE</name>
    <name evidence="10" type="ORF">HMPREF9695_04111</name>
</gene>
<dbReference type="InterPro" id="IPR002150">
    <property type="entry name" value="Ribosomal_bL31"/>
</dbReference>
<dbReference type="PANTHER" id="PTHR33280:SF6">
    <property type="entry name" value="LARGE RIBOSOMAL SUBUNIT PROTEIN BL31A"/>
    <property type="match status" value="1"/>
</dbReference>
<keyword evidence="4 9" id="KW-0699">rRNA-binding</keyword>
<dbReference type="GO" id="GO:1990904">
    <property type="term" value="C:ribonucleoprotein complex"/>
    <property type="evidence" value="ECO:0007669"/>
    <property type="project" value="UniProtKB-KW"/>
</dbReference>
<evidence type="ECO:0000313" key="10">
    <source>
        <dbReference type="EMBL" id="EKS34201.1"/>
    </source>
</evidence>
<evidence type="ECO:0000256" key="3">
    <source>
        <dbReference type="ARBA" id="ARBA00011838"/>
    </source>
</evidence>
<sequence length="109" mass="12307">MTSLLVSGPFLRYRAPKFVPNIIDLWARGARGFAMKAEIHPDYHTIKVVMTDGTEYLTRSTYGKEGDTLNLDIDSKSHPAWTGGTQQILDRGGRVSRFQKKFSGFLKKD</sequence>
<dbReference type="GO" id="GO:0006412">
    <property type="term" value="P:translation"/>
    <property type="evidence" value="ECO:0007669"/>
    <property type="project" value="UniProtKB-UniRule"/>
</dbReference>
<dbReference type="PATRIC" id="fig|883078.3.peg.4249"/>
<evidence type="ECO:0000256" key="7">
    <source>
        <dbReference type="ARBA" id="ARBA00023274"/>
    </source>
</evidence>
<dbReference type="Pfam" id="PF01197">
    <property type="entry name" value="Ribosomal_L31"/>
    <property type="match status" value="1"/>
</dbReference>
<evidence type="ECO:0000256" key="6">
    <source>
        <dbReference type="ARBA" id="ARBA00022980"/>
    </source>
</evidence>
<evidence type="ECO:0000256" key="2">
    <source>
        <dbReference type="ARBA" id="ARBA00009296"/>
    </source>
</evidence>
<organism evidence="10 11">
    <name type="scientific">Afipia broomeae ATCC 49717</name>
    <dbReference type="NCBI Taxonomy" id="883078"/>
    <lineage>
        <taxon>Bacteria</taxon>
        <taxon>Pseudomonadati</taxon>
        <taxon>Pseudomonadota</taxon>
        <taxon>Alphaproteobacteria</taxon>
        <taxon>Hyphomicrobiales</taxon>
        <taxon>Nitrobacteraceae</taxon>
        <taxon>Afipia</taxon>
    </lineage>
</organism>
<keyword evidence="6 9" id="KW-0689">Ribosomal protein</keyword>
<dbReference type="PANTHER" id="PTHR33280">
    <property type="entry name" value="50S RIBOSOMAL PROTEIN L31, CHLOROPLASTIC"/>
    <property type="match status" value="1"/>
</dbReference>
<evidence type="ECO:0000256" key="9">
    <source>
        <dbReference type="HAMAP-Rule" id="MF_00501"/>
    </source>
</evidence>
<name>K8NYD9_9BRAD</name>
<comment type="function">
    <text evidence="1 9">Binds the 23S rRNA.</text>
</comment>
<comment type="similarity">
    <text evidence="2 9">Belongs to the bacterial ribosomal protein bL31 family. Type A subfamily.</text>
</comment>
<dbReference type="PRINTS" id="PR01249">
    <property type="entry name" value="RIBOSOMALL31"/>
</dbReference>
<dbReference type="AlphaFoldDB" id="K8NYD9"/>
<dbReference type="InterPro" id="IPR042105">
    <property type="entry name" value="Ribosomal_bL31_sf"/>
</dbReference>
<comment type="caution">
    <text evidence="10">The sequence shown here is derived from an EMBL/GenBank/DDBJ whole genome shotgun (WGS) entry which is preliminary data.</text>
</comment>
<dbReference type="Proteomes" id="UP000001096">
    <property type="component" value="Unassembled WGS sequence"/>
</dbReference>
<evidence type="ECO:0000256" key="8">
    <source>
        <dbReference type="ARBA" id="ARBA00035687"/>
    </source>
</evidence>
<evidence type="ECO:0000256" key="5">
    <source>
        <dbReference type="ARBA" id="ARBA00022884"/>
    </source>
</evidence>
<dbReference type="GO" id="GO:0005840">
    <property type="term" value="C:ribosome"/>
    <property type="evidence" value="ECO:0007669"/>
    <property type="project" value="UniProtKB-KW"/>
</dbReference>
<keyword evidence="11" id="KW-1185">Reference proteome</keyword>
<dbReference type="NCBIfam" id="TIGR00105">
    <property type="entry name" value="L31"/>
    <property type="match status" value="1"/>
</dbReference>
<keyword evidence="7 9" id="KW-0687">Ribonucleoprotein</keyword>
<proteinExistence type="inferred from homology"/>
<accession>K8NYD9</accession>
<evidence type="ECO:0000256" key="4">
    <source>
        <dbReference type="ARBA" id="ARBA00022730"/>
    </source>
</evidence>
<dbReference type="PROSITE" id="PS01143">
    <property type="entry name" value="RIBOSOMAL_L31"/>
    <property type="match status" value="1"/>
</dbReference>
<keyword evidence="5 9" id="KW-0694">RNA-binding</keyword>
<evidence type="ECO:0000256" key="1">
    <source>
        <dbReference type="ARBA" id="ARBA00003795"/>
    </source>
</evidence>
<comment type="subunit">
    <text evidence="3 9">Part of the 50S ribosomal subunit.</text>
</comment>
<dbReference type="SUPFAM" id="SSF143800">
    <property type="entry name" value="L28p-like"/>
    <property type="match status" value="1"/>
</dbReference>
<dbReference type="GO" id="GO:0003735">
    <property type="term" value="F:structural constituent of ribosome"/>
    <property type="evidence" value="ECO:0007669"/>
    <property type="project" value="InterPro"/>
</dbReference>
<dbReference type="HAMAP" id="MF_00501">
    <property type="entry name" value="Ribosomal_bL31_1"/>
    <property type="match status" value="1"/>
</dbReference>
<dbReference type="InterPro" id="IPR027491">
    <property type="entry name" value="Ribosomal_bL31_A"/>
</dbReference>
<dbReference type="GO" id="GO:0019843">
    <property type="term" value="F:rRNA binding"/>
    <property type="evidence" value="ECO:0007669"/>
    <property type="project" value="UniProtKB-KW"/>
</dbReference>
<dbReference type="NCBIfam" id="NF001809">
    <property type="entry name" value="PRK00528.1"/>
    <property type="match status" value="1"/>
</dbReference>
<reference evidence="10 11" key="1">
    <citation type="submission" date="2012-04" db="EMBL/GenBank/DDBJ databases">
        <title>The Genome Sequence of Afipia broomeae ATCC 49717.</title>
        <authorList>
            <consortium name="The Broad Institute Genome Sequencing Platform"/>
            <person name="Earl A."/>
            <person name="Ward D."/>
            <person name="Feldgarden M."/>
            <person name="Gevers D."/>
            <person name="Huys G."/>
            <person name="Walker B."/>
            <person name="Young S.K."/>
            <person name="Zeng Q."/>
            <person name="Gargeya S."/>
            <person name="Fitzgerald M."/>
            <person name="Haas B."/>
            <person name="Abouelleil A."/>
            <person name="Alvarado L."/>
            <person name="Arachchi H.M."/>
            <person name="Berlin A."/>
            <person name="Chapman S.B."/>
            <person name="Goldberg J."/>
            <person name="Griggs A."/>
            <person name="Gujja S."/>
            <person name="Hansen M."/>
            <person name="Howarth C."/>
            <person name="Imamovic A."/>
            <person name="Larimer J."/>
            <person name="McCowen C."/>
            <person name="Montmayeur A."/>
            <person name="Murphy C."/>
            <person name="Neiman D."/>
            <person name="Pearson M."/>
            <person name="Priest M."/>
            <person name="Roberts A."/>
            <person name="Saif S."/>
            <person name="Shea T."/>
            <person name="Sisk P."/>
            <person name="Sykes S."/>
            <person name="Wortman J."/>
            <person name="Nusbaum C."/>
            <person name="Birren B."/>
        </authorList>
    </citation>
    <scope>NUCLEOTIDE SEQUENCE [LARGE SCALE GENOMIC DNA]</scope>
    <source>
        <strain evidence="10 11">ATCC 49717</strain>
    </source>
</reference>
<protein>
    <recommendedName>
        <fullName evidence="8 9">Large ribosomal subunit protein bL31</fullName>
    </recommendedName>
</protein>
<dbReference type="eggNOG" id="COG0254">
    <property type="taxonomic scope" value="Bacteria"/>
</dbReference>
<comment type="caution">
    <text evidence="9">Lacks conserved residue(s) required for the propagation of feature annotation.</text>
</comment>
<dbReference type="EMBL" id="AGWX01000005">
    <property type="protein sequence ID" value="EKS34201.1"/>
    <property type="molecule type" value="Genomic_DNA"/>
</dbReference>
<dbReference type="InterPro" id="IPR034704">
    <property type="entry name" value="Ribosomal_bL28/bL31-like_sf"/>
</dbReference>
<dbReference type="HOGENOM" id="CLU_2260052_0_0_5"/>